<evidence type="ECO:0000313" key="2">
    <source>
        <dbReference type="Proteomes" id="UP000265703"/>
    </source>
</evidence>
<dbReference type="Proteomes" id="UP000265703">
    <property type="component" value="Unassembled WGS sequence"/>
</dbReference>
<dbReference type="AlphaFoldDB" id="A0A397SY77"/>
<gene>
    <name evidence="1" type="ORF">C1645_827190</name>
</gene>
<keyword evidence="2" id="KW-1185">Reference proteome</keyword>
<sequence length="174" mass="20866">MFIESHWRILKRENSPGQGCYVIVCKLIPKQLDQYYLLCNGRILPSWQKDFKTNWRELASKTVINWNEYGEMKFIHYCVTIWQELGYEQSTNESFIDDPDPDTSLQTGYDRNIEDESCETVINLLNETHHYLDKSTNLPRRDKWLENIALNFNALEQMVHQIKEYEHRKTMPRS</sequence>
<reference evidence="1" key="1">
    <citation type="submission" date="2018-06" db="EMBL/GenBank/DDBJ databases">
        <title>Comparative genomics reveals the genomic features of Rhizophagus irregularis, R. cerebriforme, R. diaphanum and Gigaspora rosea, and their symbiotic lifestyle signature.</title>
        <authorList>
            <person name="Morin E."/>
            <person name="San Clemente H."/>
            <person name="Chen E.C.H."/>
            <person name="De La Providencia I."/>
            <person name="Hainaut M."/>
            <person name="Kuo A."/>
            <person name="Kohler A."/>
            <person name="Murat C."/>
            <person name="Tang N."/>
            <person name="Roy S."/>
            <person name="Loubradou J."/>
            <person name="Henrissat B."/>
            <person name="Grigoriev I.V."/>
            <person name="Corradi N."/>
            <person name="Roux C."/>
            <person name="Martin F.M."/>
        </authorList>
    </citation>
    <scope>NUCLEOTIDE SEQUENCE [LARGE SCALE GENOMIC DNA]</scope>
    <source>
        <strain evidence="1">DAOM 227022</strain>
    </source>
</reference>
<name>A0A397SY77_9GLOM</name>
<organism evidence="1 2">
    <name type="scientific">Glomus cerebriforme</name>
    <dbReference type="NCBI Taxonomy" id="658196"/>
    <lineage>
        <taxon>Eukaryota</taxon>
        <taxon>Fungi</taxon>
        <taxon>Fungi incertae sedis</taxon>
        <taxon>Mucoromycota</taxon>
        <taxon>Glomeromycotina</taxon>
        <taxon>Glomeromycetes</taxon>
        <taxon>Glomerales</taxon>
        <taxon>Glomeraceae</taxon>
        <taxon>Glomus</taxon>
    </lineage>
</organism>
<dbReference type="OrthoDB" id="3262412at2759"/>
<protein>
    <submittedName>
        <fullName evidence="1">Uncharacterized protein</fullName>
    </submittedName>
</protein>
<evidence type="ECO:0000313" key="1">
    <source>
        <dbReference type="EMBL" id="RIA87871.1"/>
    </source>
</evidence>
<dbReference type="EMBL" id="QKYT01000289">
    <property type="protein sequence ID" value="RIA87871.1"/>
    <property type="molecule type" value="Genomic_DNA"/>
</dbReference>
<comment type="caution">
    <text evidence="1">The sequence shown here is derived from an EMBL/GenBank/DDBJ whole genome shotgun (WGS) entry which is preliminary data.</text>
</comment>
<proteinExistence type="predicted"/>
<accession>A0A397SY77</accession>